<reference evidence="2 3" key="1">
    <citation type="submission" date="2024-04" db="EMBL/GenBank/DDBJ databases">
        <title>genome sequences of Mucor flavus KT1a and Helicostylum pulchrum KT1b strains isolated from the surface of a dry-aged beef.</title>
        <authorList>
            <person name="Toyotome T."/>
            <person name="Hosono M."/>
            <person name="Torimaru M."/>
            <person name="Fukuda K."/>
            <person name="Mikami N."/>
        </authorList>
    </citation>
    <scope>NUCLEOTIDE SEQUENCE [LARGE SCALE GENOMIC DNA]</scope>
    <source>
        <strain evidence="2 3">KT1a</strain>
    </source>
</reference>
<keyword evidence="3" id="KW-1185">Reference proteome</keyword>
<organism evidence="2 3">
    <name type="scientific">Mucor flavus</name>
    <dbReference type="NCBI Taxonomy" id="439312"/>
    <lineage>
        <taxon>Eukaryota</taxon>
        <taxon>Fungi</taxon>
        <taxon>Fungi incertae sedis</taxon>
        <taxon>Mucoromycota</taxon>
        <taxon>Mucoromycotina</taxon>
        <taxon>Mucoromycetes</taxon>
        <taxon>Mucorales</taxon>
        <taxon>Mucorineae</taxon>
        <taxon>Mucoraceae</taxon>
        <taxon>Mucor</taxon>
    </lineage>
</organism>
<dbReference type="Gene3D" id="3.30.70.330">
    <property type="match status" value="1"/>
</dbReference>
<dbReference type="InterPro" id="IPR035979">
    <property type="entry name" value="RBD_domain_sf"/>
</dbReference>
<feature type="compositionally biased region" description="Basic and acidic residues" evidence="1">
    <location>
        <begin position="7"/>
        <end position="23"/>
    </location>
</feature>
<comment type="caution">
    <text evidence="2">The sequence shown here is derived from an EMBL/GenBank/DDBJ whole genome shotgun (WGS) entry which is preliminary data.</text>
</comment>
<accession>A0ABP9ZA98</accession>
<evidence type="ECO:0000313" key="3">
    <source>
        <dbReference type="Proteomes" id="UP001473302"/>
    </source>
</evidence>
<name>A0ABP9ZA98_9FUNG</name>
<dbReference type="EMBL" id="BAABUK010000029">
    <property type="protein sequence ID" value="GAA5816052.1"/>
    <property type="molecule type" value="Genomic_DNA"/>
</dbReference>
<proteinExistence type="predicted"/>
<dbReference type="SUPFAM" id="SSF54928">
    <property type="entry name" value="RNA-binding domain, RBD"/>
    <property type="match status" value="1"/>
</dbReference>
<evidence type="ECO:0008006" key="4">
    <source>
        <dbReference type="Google" id="ProtNLM"/>
    </source>
</evidence>
<feature type="region of interest" description="Disordered" evidence="1">
    <location>
        <begin position="1"/>
        <end position="40"/>
    </location>
</feature>
<dbReference type="InterPro" id="IPR012677">
    <property type="entry name" value="Nucleotide-bd_a/b_plait_sf"/>
</dbReference>
<sequence length="520" mass="58881">MNSFDLYHPKQRQDKQSRADKATSWRTSYPTSTSSVSNSFYSQTSDARTGYLKYIWAGIPNEVPSSNPYSFYGERQEKENTGVRSAVNFYDNNASDNLVQLLSSLSLYSQEEDITLLARAEAVDEQPLLDISTGQQVNSQNNSNPWSQVPNIINKEQNVTAGSRISWTQVPNIVNQEQISAFSASGSHTWSQIVSGDSEEALDSSGTLSAGEDTMADKVPNHARGVRYISESHFTTSLNGTPAFSAAPPSKPYMVLKIQNIPWYSSINDIKRLLSRDFVIPSVKEHPLSVHMLMDRCTGKTCGVAFAEVTFRSRNMIELRDIFNRLEKSPLQGRRLRICLSSYDHLREKLFYDWPGKFKDGVAISSSNERDHPARNPDLFVCQKDFQSIQNVCRNFKLCYNRKCPERSFEYLMSLVMNIPWLQTKTVVTWQRDLMYESYKLATDTLRLHISKPLHTIDDELLPLFVRAALLCDGFTIKQKFNILNTSKLSCPEDLLGYITEVEPVVSPEQSSSTPSDTTL</sequence>
<gene>
    <name evidence="2" type="ORF">MFLAVUS_009574</name>
</gene>
<evidence type="ECO:0000313" key="2">
    <source>
        <dbReference type="EMBL" id="GAA5816052.1"/>
    </source>
</evidence>
<protein>
    <recommendedName>
        <fullName evidence="4">RRM domain-containing protein</fullName>
    </recommendedName>
</protein>
<evidence type="ECO:0000256" key="1">
    <source>
        <dbReference type="SAM" id="MobiDB-lite"/>
    </source>
</evidence>
<feature type="compositionally biased region" description="Low complexity" evidence="1">
    <location>
        <begin position="27"/>
        <end position="40"/>
    </location>
</feature>
<dbReference type="Proteomes" id="UP001473302">
    <property type="component" value="Unassembled WGS sequence"/>
</dbReference>